<dbReference type="Pfam" id="PF26113">
    <property type="entry name" value="GH16_XgeA"/>
    <property type="match status" value="1"/>
</dbReference>
<dbReference type="SUPFAM" id="SSF49899">
    <property type="entry name" value="Concanavalin A-like lectins/glucanases"/>
    <property type="match status" value="1"/>
</dbReference>
<feature type="domain" description="GH16" evidence="2">
    <location>
        <begin position="81"/>
        <end position="350"/>
    </location>
</feature>
<dbReference type="InterPro" id="IPR050546">
    <property type="entry name" value="Glycosyl_Hydrlase_16"/>
</dbReference>
<feature type="transmembrane region" description="Helical" evidence="1">
    <location>
        <begin position="52"/>
        <end position="74"/>
    </location>
</feature>
<keyword evidence="1" id="KW-0472">Membrane</keyword>
<dbReference type="CDD" id="cd02181">
    <property type="entry name" value="GH16_fungal_Lam16A_glucanase"/>
    <property type="match status" value="1"/>
</dbReference>
<dbReference type="InterPro" id="IPR000757">
    <property type="entry name" value="Beta-glucanase-like"/>
</dbReference>
<accession>A0ABR1IA64</accession>
<dbReference type="PROSITE" id="PS51762">
    <property type="entry name" value="GH16_2"/>
    <property type="match status" value="1"/>
</dbReference>
<dbReference type="EMBL" id="JAZAVK010000020">
    <property type="protein sequence ID" value="KAK7430330.1"/>
    <property type="molecule type" value="Genomic_DNA"/>
</dbReference>
<evidence type="ECO:0000313" key="3">
    <source>
        <dbReference type="EMBL" id="KAK7430330.1"/>
    </source>
</evidence>
<keyword evidence="1" id="KW-0812">Transmembrane</keyword>
<reference evidence="3 4" key="1">
    <citation type="journal article" date="2025" name="Microbiol. Resour. Announc.">
        <title>Draft genome sequences for Neonectria magnoliae and Neonectria punicea, canker pathogens of Liriodendron tulipifera and Acer saccharum in West Virginia.</title>
        <authorList>
            <person name="Petronek H.M."/>
            <person name="Kasson M.T."/>
            <person name="Metheny A.M."/>
            <person name="Stauder C.M."/>
            <person name="Lovett B."/>
            <person name="Lynch S.C."/>
            <person name="Garnas J.R."/>
            <person name="Kasson L.R."/>
            <person name="Stajich J.E."/>
        </authorList>
    </citation>
    <scope>NUCLEOTIDE SEQUENCE [LARGE SCALE GENOMIC DNA]</scope>
    <source>
        <strain evidence="3 4">NRRL 64651</strain>
    </source>
</reference>
<name>A0ABR1IA64_9HYPO</name>
<evidence type="ECO:0000259" key="2">
    <source>
        <dbReference type="PROSITE" id="PS51762"/>
    </source>
</evidence>
<evidence type="ECO:0000313" key="4">
    <source>
        <dbReference type="Proteomes" id="UP001498421"/>
    </source>
</evidence>
<dbReference type="PANTHER" id="PTHR10963:SF42">
    <property type="entry name" value="PUTATIVE (AFU_ORTHOLOGUE AFUA_5G02280)-RELATED"/>
    <property type="match status" value="1"/>
</dbReference>
<dbReference type="PANTHER" id="PTHR10963">
    <property type="entry name" value="GLYCOSYL HYDROLASE-RELATED"/>
    <property type="match status" value="1"/>
</dbReference>
<keyword evidence="4" id="KW-1185">Reference proteome</keyword>
<evidence type="ECO:0000256" key="1">
    <source>
        <dbReference type="SAM" id="Phobius"/>
    </source>
</evidence>
<dbReference type="Gene3D" id="2.60.120.200">
    <property type="match status" value="1"/>
</dbReference>
<gene>
    <name evidence="3" type="ORF">QQZ08_003078</name>
</gene>
<organism evidence="3 4">
    <name type="scientific">Neonectria magnoliae</name>
    <dbReference type="NCBI Taxonomy" id="2732573"/>
    <lineage>
        <taxon>Eukaryota</taxon>
        <taxon>Fungi</taxon>
        <taxon>Dikarya</taxon>
        <taxon>Ascomycota</taxon>
        <taxon>Pezizomycotina</taxon>
        <taxon>Sordariomycetes</taxon>
        <taxon>Hypocreomycetidae</taxon>
        <taxon>Hypocreales</taxon>
        <taxon>Nectriaceae</taxon>
        <taxon>Neonectria</taxon>
    </lineage>
</organism>
<protein>
    <recommendedName>
        <fullName evidence="2">GH16 domain-containing protein</fullName>
    </recommendedName>
</protein>
<dbReference type="InterPro" id="IPR013320">
    <property type="entry name" value="ConA-like_dom_sf"/>
</dbReference>
<proteinExistence type="predicted"/>
<comment type="caution">
    <text evidence="3">The sequence shown here is derived from an EMBL/GenBank/DDBJ whole genome shotgun (WGS) entry which is preliminary data.</text>
</comment>
<sequence length="382" mass="42249">MPPHFLKPGDVPPGYAPPGYDEIMLTRGGGASVRHVQTSMPWWNPRYWRKRVWFGVVAAILIVIAIIIGVAVSVTKKNAYPNYSTLSYSLVDTYSGEGFFDQFNYFTGYDPTHGFVHYVPQTQAESLNLTYASKNSAVLRVDTSVGPGDSPDASTGRFSVRVESKNTYDNGLFVFDIKHTPYGCGTWPALWLTDRSNWPDNGEIDVMEATNNATDGNQMTLHTTDQCSMNVRRKETGNALKKDCNHEKNSNAGCGVEADDDSYGTSFNSDGGGVMAMEWRDAGIRMWQWARSSIPSDIKNKTPDPSTWGTALADFPSTNCDIGSHFKNNSIVVNIDLCGDLVYALWDDSGCASNCTDWVANNPEAFTNAYWEFGAFHVYRSS</sequence>
<keyword evidence="1" id="KW-1133">Transmembrane helix</keyword>
<dbReference type="Proteomes" id="UP001498421">
    <property type="component" value="Unassembled WGS sequence"/>
</dbReference>